<dbReference type="GO" id="GO:1902600">
    <property type="term" value="P:proton transmembrane transport"/>
    <property type="evidence" value="ECO:0007669"/>
    <property type="project" value="UniProtKB-KW"/>
</dbReference>
<dbReference type="Pfam" id="PF14715">
    <property type="entry name" value="FixP_N"/>
    <property type="match status" value="1"/>
</dbReference>
<organism evidence="25 26">
    <name type="scientific">Thalassorhabdomicrobium marinisediminis</name>
    <dbReference type="NCBI Taxonomy" id="2170577"/>
    <lineage>
        <taxon>Bacteria</taxon>
        <taxon>Pseudomonadati</taxon>
        <taxon>Pseudomonadota</taxon>
        <taxon>Alphaproteobacteria</taxon>
        <taxon>Rhodobacterales</taxon>
        <taxon>Paracoccaceae</taxon>
        <taxon>Thalassorhabdomicrobium</taxon>
    </lineage>
</organism>
<evidence type="ECO:0000256" key="8">
    <source>
        <dbReference type="ARBA" id="ARBA00022660"/>
    </source>
</evidence>
<dbReference type="UniPathway" id="UPA00705"/>
<feature type="domain" description="Cytochrome c" evidence="24">
    <location>
        <begin position="124"/>
        <end position="216"/>
    </location>
</feature>
<evidence type="ECO:0000256" key="2">
    <source>
        <dbReference type="ARBA" id="ARBA00004673"/>
    </source>
</evidence>
<evidence type="ECO:0000256" key="13">
    <source>
        <dbReference type="ARBA" id="ARBA00022982"/>
    </source>
</evidence>
<evidence type="ECO:0000259" key="24">
    <source>
        <dbReference type="PROSITE" id="PS51007"/>
    </source>
</evidence>
<feature type="binding site" description="axial binding residue" evidence="20">
    <location>
        <position position="279"/>
    </location>
    <ligand>
        <name>heme c</name>
        <dbReference type="ChEBI" id="CHEBI:61717"/>
        <label>1</label>
    </ligand>
    <ligandPart>
        <name>Fe</name>
        <dbReference type="ChEBI" id="CHEBI:18248"/>
    </ligandPart>
</feature>
<keyword evidence="18 19" id="KW-0472">Membrane</keyword>
<keyword evidence="15 19" id="KW-0560">Oxidoreductase</keyword>
<dbReference type="OrthoDB" id="9811281at2"/>
<dbReference type="GO" id="GO:0009055">
    <property type="term" value="F:electron transfer activity"/>
    <property type="evidence" value="ECO:0007669"/>
    <property type="project" value="InterPro"/>
</dbReference>
<dbReference type="InterPro" id="IPR009056">
    <property type="entry name" value="Cyt_c-like_dom"/>
</dbReference>
<dbReference type="InterPro" id="IPR036909">
    <property type="entry name" value="Cyt_c-like_dom_sf"/>
</dbReference>
<evidence type="ECO:0000256" key="18">
    <source>
        <dbReference type="ARBA" id="ARBA00023136"/>
    </source>
</evidence>
<dbReference type="InterPro" id="IPR032858">
    <property type="entry name" value="CcoP_N"/>
</dbReference>
<dbReference type="NCBIfam" id="TIGR00782">
    <property type="entry name" value="ccoP"/>
    <property type="match status" value="1"/>
</dbReference>
<comment type="cofactor">
    <cofactor evidence="19 21">
        <name>heme c</name>
        <dbReference type="ChEBI" id="CHEBI:61717"/>
    </cofactor>
    <text evidence="19 21">Binds 2 heme C groups per subunit.</text>
</comment>
<evidence type="ECO:0000256" key="20">
    <source>
        <dbReference type="PIRSR" id="PIRSR000006-1"/>
    </source>
</evidence>
<evidence type="ECO:0000256" key="19">
    <source>
        <dbReference type="PIRNR" id="PIRNR000006"/>
    </source>
</evidence>
<feature type="binding site" description="axial binding residue" evidence="20">
    <location>
        <position position="147"/>
    </location>
    <ligand>
        <name>heme c</name>
        <dbReference type="ChEBI" id="CHEBI:61717"/>
        <label>1</label>
    </ligand>
    <ligandPart>
        <name>Fe</name>
        <dbReference type="ChEBI" id="CHEBI:18248"/>
    </ligandPart>
</feature>
<feature type="transmembrane region" description="Helical" evidence="23">
    <location>
        <begin position="54"/>
        <end position="76"/>
    </location>
</feature>
<evidence type="ECO:0000256" key="4">
    <source>
        <dbReference type="ARBA" id="ARBA00022448"/>
    </source>
</evidence>
<evidence type="ECO:0000256" key="7">
    <source>
        <dbReference type="ARBA" id="ARBA00022617"/>
    </source>
</evidence>
<dbReference type="GO" id="GO:0005506">
    <property type="term" value="F:iron ion binding"/>
    <property type="evidence" value="ECO:0007669"/>
    <property type="project" value="InterPro"/>
</dbReference>
<sequence length="313" mass="34044">MSDDPRLNPDPSRDPAQQIDEETGHREIDPVTGYDTTGHDWNGIRELNTPFSRIALWAMILTFLYSVVAWILLPAWPYGSSFTRGVLGLDQQTMADERFARIAADRATWMAPFEASDFEAAQADPMLMGPAMLAADRLYQDNCAACHGTDGAGGPGYPALNDAHWLWGGTPGIIAETLHVGINADRDDTRFAQMPAFDYLERRERHALADYVVALKDGSADPQSEGGVLFLDNCSACHGDDGAGGYENGAPSLTDDAVIYGQDRDSVLETLRYGRQGVMPAWSDRLSEGDINLLALYVATLAQEGEAEEGAQP</sequence>
<proteinExistence type="inferred from homology"/>
<dbReference type="GO" id="GO:0016491">
    <property type="term" value="F:oxidoreductase activity"/>
    <property type="evidence" value="ECO:0007669"/>
    <property type="project" value="UniProtKB-KW"/>
</dbReference>
<evidence type="ECO:0000256" key="10">
    <source>
        <dbReference type="ARBA" id="ARBA00022723"/>
    </source>
</evidence>
<reference evidence="25 26" key="1">
    <citation type="submission" date="2018-04" db="EMBL/GenBank/DDBJ databases">
        <title>Pelagivirga bohaiensis gen. nov., sp. nov., a bacterium isolated from the Bohai Sea.</title>
        <authorList>
            <person name="Ji X."/>
        </authorList>
    </citation>
    <scope>NUCLEOTIDE SEQUENCE [LARGE SCALE GENOMIC DNA]</scope>
    <source>
        <strain evidence="25 26">BH-SD16</strain>
    </source>
</reference>
<feature type="binding site" description="covalent" evidence="21">
    <location>
        <position position="146"/>
    </location>
    <ligand>
        <name>heme c</name>
        <dbReference type="ChEBI" id="CHEBI:61717"/>
        <label>1</label>
    </ligand>
</feature>
<keyword evidence="5 19" id="KW-1003">Cell membrane</keyword>
<feature type="binding site" description="axial binding residue" evidence="20">
    <location>
        <position position="238"/>
    </location>
    <ligand>
        <name>heme c</name>
        <dbReference type="ChEBI" id="CHEBI:61717"/>
        <label>2</label>
    </ligand>
    <ligandPart>
        <name>Fe</name>
        <dbReference type="ChEBI" id="CHEBI:18248"/>
    </ligandPart>
</feature>
<evidence type="ECO:0000256" key="23">
    <source>
        <dbReference type="SAM" id="Phobius"/>
    </source>
</evidence>
<evidence type="ECO:0000256" key="9">
    <source>
        <dbReference type="ARBA" id="ARBA00022692"/>
    </source>
</evidence>
<comment type="pathway">
    <text evidence="2 19">Energy metabolism; oxidative phosphorylation.</text>
</comment>
<feature type="domain" description="Cytochrome c" evidence="24">
    <location>
        <begin position="221"/>
        <end position="302"/>
    </location>
</feature>
<dbReference type="AlphaFoldDB" id="A0A2T7FV44"/>
<keyword evidence="16 19" id="KW-0408">Iron</keyword>
<evidence type="ECO:0000256" key="1">
    <source>
        <dbReference type="ARBA" id="ARBA00004533"/>
    </source>
</evidence>
<keyword evidence="13 19" id="KW-0249">Electron transport</keyword>
<feature type="compositionally biased region" description="Basic and acidic residues" evidence="22">
    <location>
        <begin position="1"/>
        <end position="13"/>
    </location>
</feature>
<evidence type="ECO:0000256" key="12">
    <source>
        <dbReference type="ARBA" id="ARBA00022781"/>
    </source>
</evidence>
<dbReference type="SUPFAM" id="SSF46626">
    <property type="entry name" value="Cytochrome c"/>
    <property type="match status" value="2"/>
</dbReference>
<comment type="similarity">
    <text evidence="3 19">Belongs to the CcoP / FixP family.</text>
</comment>
<evidence type="ECO:0000256" key="5">
    <source>
        <dbReference type="ARBA" id="ARBA00022475"/>
    </source>
</evidence>
<evidence type="ECO:0000256" key="17">
    <source>
        <dbReference type="ARBA" id="ARBA00023065"/>
    </source>
</evidence>
<keyword evidence="11" id="KW-0677">Repeat</keyword>
<dbReference type="PANTHER" id="PTHR33751">
    <property type="entry name" value="CBB3-TYPE CYTOCHROME C OXIDASE SUBUNIT FIXP"/>
    <property type="match status" value="1"/>
</dbReference>
<evidence type="ECO:0000256" key="22">
    <source>
        <dbReference type="SAM" id="MobiDB-lite"/>
    </source>
</evidence>
<feature type="binding site" description="covalent" evidence="21">
    <location>
        <position position="234"/>
    </location>
    <ligand>
        <name>heme c</name>
        <dbReference type="ChEBI" id="CHEBI:61717"/>
        <label>2</label>
    </ligand>
</feature>
<name>A0A2T7FV44_9RHOB</name>
<dbReference type="Proteomes" id="UP000244817">
    <property type="component" value="Unassembled WGS sequence"/>
</dbReference>
<dbReference type="InterPro" id="IPR050597">
    <property type="entry name" value="Cytochrome_c_Oxidase_Subunit"/>
</dbReference>
<dbReference type="RefSeq" id="WP_108641408.1">
    <property type="nucleotide sequence ID" value="NZ_QCYG01000007.1"/>
</dbReference>
<dbReference type="EMBL" id="QCYG01000007">
    <property type="protein sequence ID" value="PVA06040.1"/>
    <property type="molecule type" value="Genomic_DNA"/>
</dbReference>
<comment type="function">
    <text evidence="19">C-type cytochrome. Part of the cbb3-type cytochrome c oxidase complex.</text>
</comment>
<keyword evidence="10 19" id="KW-0479">Metal-binding</keyword>
<comment type="subcellular location">
    <subcellularLocation>
        <location evidence="1 19">Cell inner membrane</location>
    </subcellularLocation>
</comment>
<evidence type="ECO:0000313" key="25">
    <source>
        <dbReference type="EMBL" id="PVA06040.1"/>
    </source>
</evidence>
<evidence type="ECO:0000313" key="26">
    <source>
        <dbReference type="Proteomes" id="UP000244817"/>
    </source>
</evidence>
<keyword evidence="9 23" id="KW-0812">Transmembrane</keyword>
<feature type="region of interest" description="Disordered" evidence="22">
    <location>
        <begin position="1"/>
        <end position="35"/>
    </location>
</feature>
<dbReference type="PIRSF" id="PIRSF000006">
    <property type="entry name" value="Cbb3-Cox_fixP"/>
    <property type="match status" value="1"/>
</dbReference>
<evidence type="ECO:0000256" key="16">
    <source>
        <dbReference type="ARBA" id="ARBA00023004"/>
    </source>
</evidence>
<keyword evidence="6 19" id="KW-0997">Cell inner membrane</keyword>
<feature type="binding site" description="covalent" evidence="21">
    <location>
        <position position="143"/>
    </location>
    <ligand>
        <name>heme c</name>
        <dbReference type="ChEBI" id="CHEBI:61717"/>
        <label>1</label>
    </ligand>
</feature>
<comment type="caution">
    <text evidence="25">The sequence shown here is derived from an EMBL/GenBank/DDBJ whole genome shotgun (WGS) entry which is preliminary data.</text>
</comment>
<keyword evidence="12 19" id="KW-0375">Hydrogen ion transport</keyword>
<evidence type="ECO:0000256" key="11">
    <source>
        <dbReference type="ARBA" id="ARBA00022737"/>
    </source>
</evidence>
<dbReference type="PANTHER" id="PTHR33751:SF1">
    <property type="entry name" value="CBB3-TYPE CYTOCHROME C OXIDASE SUBUNIT FIXP"/>
    <property type="match status" value="1"/>
</dbReference>
<feature type="binding site" description="axial binding residue" evidence="20">
    <location>
        <position position="194"/>
    </location>
    <ligand>
        <name>heme c</name>
        <dbReference type="ChEBI" id="CHEBI:61717"/>
        <label>2</label>
    </ligand>
    <ligandPart>
        <name>Fe</name>
        <dbReference type="ChEBI" id="CHEBI:18248"/>
    </ligandPart>
</feature>
<gene>
    <name evidence="25" type="primary">ccoP</name>
    <name evidence="25" type="ORF">DC363_12030</name>
</gene>
<keyword evidence="26" id="KW-1185">Reference proteome</keyword>
<dbReference type="GO" id="GO:0020037">
    <property type="term" value="F:heme binding"/>
    <property type="evidence" value="ECO:0007669"/>
    <property type="project" value="InterPro"/>
</dbReference>
<evidence type="ECO:0000256" key="15">
    <source>
        <dbReference type="ARBA" id="ARBA00023002"/>
    </source>
</evidence>
<dbReference type="Pfam" id="PF13442">
    <property type="entry name" value="Cytochrome_CBB3"/>
    <property type="match status" value="1"/>
</dbReference>
<dbReference type="GO" id="GO:0005886">
    <property type="term" value="C:plasma membrane"/>
    <property type="evidence" value="ECO:0007669"/>
    <property type="project" value="UniProtKB-SubCell"/>
</dbReference>
<dbReference type="PRINTS" id="PR00605">
    <property type="entry name" value="CYTCHROMECIC"/>
</dbReference>
<keyword evidence="14 23" id="KW-1133">Transmembrane helix</keyword>
<dbReference type="InterPro" id="IPR004678">
    <property type="entry name" value="Cyt_c_oxidase_cbb3_su3"/>
</dbReference>
<keyword evidence="17 19" id="KW-0406">Ion transport</keyword>
<dbReference type="InterPro" id="IPR008168">
    <property type="entry name" value="Cyt_C_IC"/>
</dbReference>
<dbReference type="Pfam" id="PF00034">
    <property type="entry name" value="Cytochrom_C"/>
    <property type="match status" value="1"/>
</dbReference>
<comment type="subunit">
    <text evidence="19">Component of the cbb3-type cytochrome c oxidase.</text>
</comment>
<keyword evidence="4 19" id="KW-0813">Transport</keyword>
<dbReference type="PROSITE" id="PS51007">
    <property type="entry name" value="CYTC"/>
    <property type="match status" value="2"/>
</dbReference>
<evidence type="ECO:0000256" key="3">
    <source>
        <dbReference type="ARBA" id="ARBA00006113"/>
    </source>
</evidence>
<evidence type="ECO:0000256" key="14">
    <source>
        <dbReference type="ARBA" id="ARBA00022989"/>
    </source>
</evidence>
<keyword evidence="7 19" id="KW-0349">Heme</keyword>
<dbReference type="InterPro" id="IPR038414">
    <property type="entry name" value="CcoP_N_sf"/>
</dbReference>
<keyword evidence="8 19" id="KW-0679">Respiratory chain</keyword>
<evidence type="ECO:0000256" key="21">
    <source>
        <dbReference type="PIRSR" id="PIRSR000006-2"/>
    </source>
</evidence>
<evidence type="ECO:0000256" key="6">
    <source>
        <dbReference type="ARBA" id="ARBA00022519"/>
    </source>
</evidence>
<feature type="binding site" description="covalent" evidence="21">
    <location>
        <position position="237"/>
    </location>
    <ligand>
        <name>heme c</name>
        <dbReference type="ChEBI" id="CHEBI:61717"/>
        <label>2</label>
    </ligand>
</feature>
<dbReference type="GO" id="GO:0006119">
    <property type="term" value="P:oxidative phosphorylation"/>
    <property type="evidence" value="ECO:0007669"/>
    <property type="project" value="UniProtKB-UniPathway"/>
</dbReference>
<dbReference type="Gene3D" id="6.10.280.130">
    <property type="match status" value="1"/>
</dbReference>
<accession>A0A2T7FV44</accession>
<protein>
    <recommendedName>
        <fullName evidence="19">Cbb3-type cytochrome c oxidase subunit</fullName>
    </recommendedName>
</protein>
<dbReference type="Gene3D" id="1.10.760.10">
    <property type="entry name" value="Cytochrome c-like domain"/>
    <property type="match status" value="2"/>
</dbReference>